<dbReference type="Pfam" id="PF03952">
    <property type="entry name" value="Enolase_N"/>
    <property type="match status" value="1"/>
</dbReference>
<evidence type="ECO:0000256" key="10">
    <source>
        <dbReference type="PIRSR" id="PIRSR001400-3"/>
    </source>
</evidence>
<evidence type="ECO:0000256" key="4">
    <source>
        <dbReference type="ARBA" id="ARBA00017068"/>
    </source>
</evidence>
<comment type="similarity">
    <text evidence="2">Belongs to the enolase family.</text>
</comment>
<organism evidence="13 14">
    <name type="scientific">Candidatus Roizmanbacteria bacterium CG10_big_fil_rev_8_21_14_0_10_39_6</name>
    <dbReference type="NCBI Taxonomy" id="1974853"/>
    <lineage>
        <taxon>Bacteria</taxon>
        <taxon>Candidatus Roizmaniibacteriota</taxon>
    </lineage>
</organism>
<dbReference type="PANTHER" id="PTHR11902">
    <property type="entry name" value="ENOLASE"/>
    <property type="match status" value="1"/>
</dbReference>
<dbReference type="GO" id="GO:0000015">
    <property type="term" value="C:phosphopyruvate hydratase complex"/>
    <property type="evidence" value="ECO:0007669"/>
    <property type="project" value="InterPro"/>
</dbReference>
<keyword evidence="7" id="KW-0324">Glycolysis</keyword>
<comment type="cofactor">
    <cofactor evidence="10">
        <name>Mg(2+)</name>
        <dbReference type="ChEBI" id="CHEBI:18420"/>
    </cofactor>
    <text evidence="10">Mg(2+) is required for catalysis and for stabilizing the dimer.</text>
</comment>
<dbReference type="UniPathway" id="UPA00109">
    <property type="reaction ID" value="UER00187"/>
</dbReference>
<keyword evidence="10" id="KW-0479">Metal-binding</keyword>
<dbReference type="GO" id="GO:0006096">
    <property type="term" value="P:glycolytic process"/>
    <property type="evidence" value="ECO:0007669"/>
    <property type="project" value="UniProtKB-UniPathway"/>
</dbReference>
<evidence type="ECO:0000313" key="14">
    <source>
        <dbReference type="Proteomes" id="UP000229554"/>
    </source>
</evidence>
<dbReference type="PRINTS" id="PR00148">
    <property type="entry name" value="ENOLASE"/>
</dbReference>
<name>A0A2M8KR49_9BACT</name>
<dbReference type="EC" id="4.2.1.11" evidence="3"/>
<feature type="domain" description="Enolase C-terminal TIM barrel" evidence="11">
    <location>
        <begin position="146"/>
        <end position="419"/>
    </location>
</feature>
<evidence type="ECO:0000256" key="5">
    <source>
        <dbReference type="ARBA" id="ARBA00022525"/>
    </source>
</evidence>
<protein>
    <recommendedName>
        <fullName evidence="4">Enolase</fullName>
        <ecNumber evidence="3">4.2.1.11</ecNumber>
    </recommendedName>
</protein>
<dbReference type="SMART" id="SM01192">
    <property type="entry name" value="Enolase_C"/>
    <property type="match status" value="1"/>
</dbReference>
<evidence type="ECO:0000259" key="12">
    <source>
        <dbReference type="SMART" id="SM01193"/>
    </source>
</evidence>
<dbReference type="PIRSF" id="PIRSF001400">
    <property type="entry name" value="Enolase"/>
    <property type="match status" value="1"/>
</dbReference>
<accession>A0A2M8KR49</accession>
<feature type="binding site" evidence="10">
    <location>
        <position position="318"/>
    </location>
    <ligand>
        <name>Mg(2+)</name>
        <dbReference type="ChEBI" id="CHEBI:18420"/>
    </ligand>
</feature>
<sequence>MASVKSLHAEQAFDSDGFPTIRGILTLDTGVSVEATIPNGKHPGKFSASSLYDEDKRFLGQGIQKSIKYINELIAPKIVGADPLKCKQIDLWLMKADPTEKKEVLGANTTFLVSILFYKAAAIVKNIPLYRYFHELYEESFEKMPIVDTPSPIFNLISGGAHGSEILNFQEFHIAPSTSKTYAQAYEMAFNVYHELRKVFQYRNIFAGLGNDGAYVPALSSNIDGLEIIKEAVTKFDYKLGLELYYSLDLAADFFYKGKYYLSDSPTPLSAENMVDKIKKLNEEYKFLLLEDAIASKDDAGWRLLMDELGGKAFIVSDDLTQTNKKQLEHAIANKLCNTVCVKLLQRGTVWETMEFVAGAKKGKLKIVVSQMAAETNDSWVADFAVAMQAEFVKFGSVARGERIAKHQRMMQIEKELHV</sequence>
<dbReference type="AlphaFoldDB" id="A0A2M8KR49"/>
<dbReference type="PANTHER" id="PTHR11902:SF1">
    <property type="entry name" value="ENOLASE"/>
    <property type="match status" value="1"/>
</dbReference>
<evidence type="ECO:0000256" key="9">
    <source>
        <dbReference type="PIRSR" id="PIRSR001400-1"/>
    </source>
</evidence>
<dbReference type="InterPro" id="IPR020811">
    <property type="entry name" value="Enolase_N"/>
</dbReference>
<dbReference type="GO" id="GO:0000287">
    <property type="term" value="F:magnesium ion binding"/>
    <property type="evidence" value="ECO:0007669"/>
    <property type="project" value="InterPro"/>
</dbReference>
<dbReference type="SMART" id="SM01193">
    <property type="entry name" value="Enolase_N"/>
    <property type="match status" value="1"/>
</dbReference>
<feature type="active site" description="Proton acceptor" evidence="9">
    <location>
        <position position="343"/>
    </location>
</feature>
<dbReference type="Proteomes" id="UP000229554">
    <property type="component" value="Unassembled WGS sequence"/>
</dbReference>
<evidence type="ECO:0000256" key="1">
    <source>
        <dbReference type="ARBA" id="ARBA00005031"/>
    </source>
</evidence>
<feature type="binding site" evidence="10">
    <location>
        <position position="249"/>
    </location>
    <ligand>
        <name>Mg(2+)</name>
        <dbReference type="ChEBI" id="CHEBI:18420"/>
    </ligand>
</feature>
<evidence type="ECO:0000256" key="8">
    <source>
        <dbReference type="ARBA" id="ARBA00023239"/>
    </source>
</evidence>
<dbReference type="GO" id="GO:0004634">
    <property type="term" value="F:phosphopyruvate hydratase activity"/>
    <property type="evidence" value="ECO:0007669"/>
    <property type="project" value="UniProtKB-EC"/>
</dbReference>
<evidence type="ECO:0000256" key="6">
    <source>
        <dbReference type="ARBA" id="ARBA00022842"/>
    </source>
</evidence>
<dbReference type="InterPro" id="IPR000941">
    <property type="entry name" value="Enolase"/>
</dbReference>
<comment type="pathway">
    <text evidence="1">Carbohydrate degradation; glycolysis; pyruvate from D-glyceraldehyde 3-phosphate: step 4/5.</text>
</comment>
<feature type="binding site" evidence="10">
    <location>
        <position position="291"/>
    </location>
    <ligand>
        <name>Mg(2+)</name>
        <dbReference type="ChEBI" id="CHEBI:18420"/>
    </ligand>
</feature>
<evidence type="ECO:0000256" key="7">
    <source>
        <dbReference type="ARBA" id="ARBA00023152"/>
    </source>
</evidence>
<dbReference type="Gene3D" id="3.20.20.120">
    <property type="entry name" value="Enolase-like C-terminal domain"/>
    <property type="match status" value="1"/>
</dbReference>
<keyword evidence="6 10" id="KW-0460">Magnesium</keyword>
<proteinExistence type="inferred from homology"/>
<keyword evidence="5" id="KW-0964">Secreted</keyword>
<feature type="domain" description="Enolase N-terminal" evidence="12">
    <location>
        <begin position="4"/>
        <end position="133"/>
    </location>
</feature>
<feature type="active site" description="Proton donor" evidence="9">
    <location>
        <position position="212"/>
    </location>
</feature>
<comment type="caution">
    <text evidence="13">The sequence shown here is derived from an EMBL/GenBank/DDBJ whole genome shotgun (WGS) entry which is preliminary data.</text>
</comment>
<evidence type="ECO:0000313" key="13">
    <source>
        <dbReference type="EMBL" id="PJE62404.1"/>
    </source>
</evidence>
<evidence type="ECO:0000256" key="3">
    <source>
        <dbReference type="ARBA" id="ARBA00012058"/>
    </source>
</evidence>
<reference evidence="14" key="1">
    <citation type="submission" date="2017-09" db="EMBL/GenBank/DDBJ databases">
        <title>Depth-based differentiation of microbial function through sediment-hosted aquifers and enrichment of novel symbionts in the deep terrestrial subsurface.</title>
        <authorList>
            <person name="Probst A.J."/>
            <person name="Ladd B."/>
            <person name="Jarett J.K."/>
            <person name="Geller-Mcgrath D.E."/>
            <person name="Sieber C.M.K."/>
            <person name="Emerson J.B."/>
            <person name="Anantharaman K."/>
            <person name="Thomas B.C."/>
            <person name="Malmstrom R."/>
            <person name="Stieglmeier M."/>
            <person name="Klingl A."/>
            <person name="Woyke T."/>
            <person name="Ryan C.M."/>
            <person name="Banfield J.F."/>
        </authorList>
    </citation>
    <scope>NUCLEOTIDE SEQUENCE [LARGE SCALE GENOMIC DNA]</scope>
</reference>
<evidence type="ECO:0000259" key="11">
    <source>
        <dbReference type="SMART" id="SM01192"/>
    </source>
</evidence>
<dbReference type="InterPro" id="IPR036849">
    <property type="entry name" value="Enolase-like_C_sf"/>
</dbReference>
<dbReference type="Pfam" id="PF00113">
    <property type="entry name" value="Enolase_C"/>
    <property type="match status" value="1"/>
</dbReference>
<dbReference type="InterPro" id="IPR020810">
    <property type="entry name" value="Enolase_C"/>
</dbReference>
<dbReference type="Gene3D" id="3.30.390.10">
    <property type="entry name" value="Enolase-like, N-terminal domain"/>
    <property type="match status" value="1"/>
</dbReference>
<evidence type="ECO:0000256" key="2">
    <source>
        <dbReference type="ARBA" id="ARBA00009604"/>
    </source>
</evidence>
<dbReference type="SUPFAM" id="SSF54826">
    <property type="entry name" value="Enolase N-terminal domain-like"/>
    <property type="match status" value="1"/>
</dbReference>
<dbReference type="EMBL" id="PFED01000210">
    <property type="protein sequence ID" value="PJE62404.1"/>
    <property type="molecule type" value="Genomic_DNA"/>
</dbReference>
<dbReference type="InterPro" id="IPR029017">
    <property type="entry name" value="Enolase-like_N"/>
</dbReference>
<keyword evidence="8" id="KW-0456">Lyase</keyword>
<dbReference type="SUPFAM" id="SSF51604">
    <property type="entry name" value="Enolase C-terminal domain-like"/>
    <property type="match status" value="1"/>
</dbReference>
<gene>
    <name evidence="13" type="ORF">COU88_05135</name>
</gene>